<dbReference type="STRING" id="490622.A0A395NFE8"/>
<evidence type="ECO:0000313" key="4">
    <source>
        <dbReference type="Proteomes" id="UP000266272"/>
    </source>
</evidence>
<accession>A0A395NFE8</accession>
<proteinExistence type="predicted"/>
<evidence type="ECO:0000259" key="2">
    <source>
        <dbReference type="PROSITE" id="PS50213"/>
    </source>
</evidence>
<dbReference type="PROSITE" id="PS50213">
    <property type="entry name" value="FAS1"/>
    <property type="match status" value="2"/>
</dbReference>
<dbReference type="EMBL" id="PXOA01000497">
    <property type="protein sequence ID" value="RFU74815.1"/>
    <property type="molecule type" value="Genomic_DNA"/>
</dbReference>
<dbReference type="Proteomes" id="UP000266272">
    <property type="component" value="Unassembled WGS sequence"/>
</dbReference>
<feature type="chain" id="PRO_5017368079" evidence="1">
    <location>
        <begin position="20"/>
        <end position="437"/>
    </location>
</feature>
<reference evidence="3 4" key="1">
    <citation type="journal article" date="2018" name="PLoS Pathog.">
        <title>Evolution of structural diversity of trichothecenes, a family of toxins produced by plant pathogenic and entomopathogenic fungi.</title>
        <authorList>
            <person name="Proctor R.H."/>
            <person name="McCormick S.P."/>
            <person name="Kim H.S."/>
            <person name="Cardoza R.E."/>
            <person name="Stanley A.M."/>
            <person name="Lindo L."/>
            <person name="Kelly A."/>
            <person name="Brown D.W."/>
            <person name="Lee T."/>
            <person name="Vaughan M.M."/>
            <person name="Alexander N.J."/>
            <person name="Busman M."/>
            <person name="Gutierrez S."/>
        </authorList>
    </citation>
    <scope>NUCLEOTIDE SEQUENCE [LARGE SCALE GENOMIC DNA]</scope>
    <source>
        <strain evidence="3 4">IBT 40837</strain>
    </source>
</reference>
<feature type="domain" description="FAS1" evidence="2">
    <location>
        <begin position="236"/>
        <end position="406"/>
    </location>
</feature>
<dbReference type="InterPro" id="IPR050904">
    <property type="entry name" value="Adhesion/Biosynth-related"/>
</dbReference>
<gene>
    <name evidence="3" type="ORF">TARUN_7439</name>
</gene>
<protein>
    <submittedName>
        <fullName evidence="3">Fasciclin domain-containing</fullName>
    </submittedName>
</protein>
<dbReference type="Pfam" id="PF02469">
    <property type="entry name" value="Fasciclin"/>
    <property type="match status" value="2"/>
</dbReference>
<dbReference type="InterPro" id="IPR000782">
    <property type="entry name" value="FAS1_domain"/>
</dbReference>
<dbReference type="PANTHER" id="PTHR10900">
    <property type="entry name" value="PERIOSTIN-RELATED"/>
    <property type="match status" value="1"/>
</dbReference>
<dbReference type="AlphaFoldDB" id="A0A395NFE8"/>
<comment type="caution">
    <text evidence="3">The sequence shown here is derived from an EMBL/GenBank/DDBJ whole genome shotgun (WGS) entry which is preliminary data.</text>
</comment>
<evidence type="ECO:0000256" key="1">
    <source>
        <dbReference type="SAM" id="SignalP"/>
    </source>
</evidence>
<dbReference type="Gene3D" id="2.30.180.10">
    <property type="entry name" value="FAS1 domain"/>
    <property type="match status" value="2"/>
</dbReference>
<dbReference type="SUPFAM" id="SSF82153">
    <property type="entry name" value="FAS1 domain"/>
    <property type="match status" value="2"/>
</dbReference>
<feature type="domain" description="FAS1" evidence="2">
    <location>
        <begin position="105"/>
        <end position="243"/>
    </location>
</feature>
<dbReference type="SMART" id="SM00554">
    <property type="entry name" value="FAS1"/>
    <property type="match status" value="2"/>
</dbReference>
<name>A0A395NFE8_TRIAR</name>
<keyword evidence="1" id="KW-0732">Signal</keyword>
<dbReference type="OrthoDB" id="7700931at2759"/>
<sequence length="437" mass="47854">MAKLAAIGAALSLAAFARALVLPEAAVNQAPLGGARGPDEVTALDNVMFAPHHLDDDDGRADSESFFDAVSAIRGHIHEDFGGLGYAGDFGSPAIPGHHNDDSGSSTIYELISKSKFTTKFAKLVNDHPSVVDLLNSTDANYTLFVPIDKAFEDIPEDHQKPSKEFIEKALLYHIGLGEYPARKILHTYTLPTAYDEDLLGGEPQRLRTSVNLGGVKINFYSKVVAADIAAKNGVIHAVNNILVPPPFIGRIITLFPDRFSTLLLAYEKTDFVKFIHGVHLKGSTVFVPTNEAFSWLGPKANAFLFNTDKGHKYLKAILKYNIVPNATLYTDAFYDERDSKQHKSELGERSSEHYDLPTLLGDAHISVDIARVFGFASMKVNGFSRVVVPNGIGKNGVIQVVNRVPLPPHKGHRHHHSEEAGGIEIKDLMNRLKDYV</sequence>
<keyword evidence="4" id="KW-1185">Reference proteome</keyword>
<dbReference type="PANTHER" id="PTHR10900:SF125">
    <property type="entry name" value="FAS1 DOMAIN-CONTAINING PROTEIN YLR001C"/>
    <property type="match status" value="1"/>
</dbReference>
<dbReference type="InterPro" id="IPR036378">
    <property type="entry name" value="FAS1_dom_sf"/>
</dbReference>
<organism evidence="3 4">
    <name type="scientific">Trichoderma arundinaceum</name>
    <dbReference type="NCBI Taxonomy" id="490622"/>
    <lineage>
        <taxon>Eukaryota</taxon>
        <taxon>Fungi</taxon>
        <taxon>Dikarya</taxon>
        <taxon>Ascomycota</taxon>
        <taxon>Pezizomycotina</taxon>
        <taxon>Sordariomycetes</taxon>
        <taxon>Hypocreomycetidae</taxon>
        <taxon>Hypocreales</taxon>
        <taxon>Hypocreaceae</taxon>
        <taxon>Trichoderma</taxon>
    </lineage>
</organism>
<feature type="signal peptide" evidence="1">
    <location>
        <begin position="1"/>
        <end position="19"/>
    </location>
</feature>
<evidence type="ECO:0000313" key="3">
    <source>
        <dbReference type="EMBL" id="RFU74815.1"/>
    </source>
</evidence>